<evidence type="ECO:0000313" key="1">
    <source>
        <dbReference type="EMBL" id="KPJ06922.1"/>
    </source>
</evidence>
<keyword evidence="2" id="KW-1185">Reference proteome</keyword>
<dbReference type="EMBL" id="KQ461194">
    <property type="protein sequence ID" value="KPJ06922.1"/>
    <property type="molecule type" value="Genomic_DNA"/>
</dbReference>
<protein>
    <submittedName>
        <fullName evidence="1">Uncharacterized protein</fullName>
    </submittedName>
</protein>
<organism evidence="1 2">
    <name type="scientific">Papilio machaon</name>
    <name type="common">Old World swallowtail butterfly</name>
    <dbReference type="NCBI Taxonomy" id="76193"/>
    <lineage>
        <taxon>Eukaryota</taxon>
        <taxon>Metazoa</taxon>
        <taxon>Ecdysozoa</taxon>
        <taxon>Arthropoda</taxon>
        <taxon>Hexapoda</taxon>
        <taxon>Insecta</taxon>
        <taxon>Pterygota</taxon>
        <taxon>Neoptera</taxon>
        <taxon>Endopterygota</taxon>
        <taxon>Lepidoptera</taxon>
        <taxon>Glossata</taxon>
        <taxon>Ditrysia</taxon>
        <taxon>Papilionoidea</taxon>
        <taxon>Papilionidae</taxon>
        <taxon>Papilioninae</taxon>
        <taxon>Papilio</taxon>
    </lineage>
</organism>
<dbReference type="InParanoid" id="A0A194QN36"/>
<dbReference type="AlphaFoldDB" id="A0A194QN36"/>
<sequence length="84" mass="9682">MIDNVRLQYASWIEISTLGCLSCTAYFEASMKLRLRGQWPLAKNKRQILNSNVLNYNIAEDVRRFPVKTNPRTLVVTSSPDLHD</sequence>
<name>A0A194QN36_PAPMA</name>
<proteinExistence type="predicted"/>
<reference evidence="1 2" key="1">
    <citation type="journal article" date="2015" name="Nat. Commun.">
        <title>Outbred genome sequencing and CRISPR/Cas9 gene editing in butterflies.</title>
        <authorList>
            <person name="Li X."/>
            <person name="Fan D."/>
            <person name="Zhang W."/>
            <person name="Liu G."/>
            <person name="Zhang L."/>
            <person name="Zhao L."/>
            <person name="Fang X."/>
            <person name="Chen L."/>
            <person name="Dong Y."/>
            <person name="Chen Y."/>
            <person name="Ding Y."/>
            <person name="Zhao R."/>
            <person name="Feng M."/>
            <person name="Zhu Y."/>
            <person name="Feng Y."/>
            <person name="Jiang X."/>
            <person name="Zhu D."/>
            <person name="Xiang H."/>
            <person name="Feng X."/>
            <person name="Li S."/>
            <person name="Wang J."/>
            <person name="Zhang G."/>
            <person name="Kronforst M.R."/>
            <person name="Wang W."/>
        </authorList>
    </citation>
    <scope>NUCLEOTIDE SEQUENCE [LARGE SCALE GENOMIC DNA]</scope>
    <source>
        <strain evidence="1">Ya'a_city_454_Pm</strain>
        <tissue evidence="1">Whole body</tissue>
    </source>
</reference>
<dbReference type="Proteomes" id="UP000053240">
    <property type="component" value="Unassembled WGS sequence"/>
</dbReference>
<accession>A0A194QN36</accession>
<gene>
    <name evidence="1" type="ORF">RR48_11421</name>
</gene>
<evidence type="ECO:0000313" key="2">
    <source>
        <dbReference type="Proteomes" id="UP000053240"/>
    </source>
</evidence>